<dbReference type="Proteomes" id="UP000266482">
    <property type="component" value="Unassembled WGS sequence"/>
</dbReference>
<dbReference type="EMBL" id="QXQA01000002">
    <property type="protein sequence ID" value="RIX59539.1"/>
    <property type="molecule type" value="Genomic_DNA"/>
</dbReference>
<dbReference type="OrthoDB" id="1653053at2"/>
<dbReference type="Pfam" id="PF10957">
    <property type="entry name" value="Spore_Cse60"/>
    <property type="match status" value="1"/>
</dbReference>
<proteinExistence type="predicted"/>
<comment type="caution">
    <text evidence="1">The sequence shown here is derived from an EMBL/GenBank/DDBJ whole genome shotgun (WGS) entry which is preliminary data.</text>
</comment>
<dbReference type="RefSeq" id="WP_119598370.1">
    <property type="nucleotide sequence ID" value="NZ_QXQA01000002.1"/>
</dbReference>
<gene>
    <name evidence="1" type="ORF">D3P08_05200</name>
</gene>
<name>A0A3A1VF48_9BACL</name>
<evidence type="ECO:0000313" key="2">
    <source>
        <dbReference type="Proteomes" id="UP000266482"/>
    </source>
</evidence>
<protein>
    <submittedName>
        <fullName evidence="1">Sporulation protein Cse60</fullName>
    </submittedName>
</protein>
<dbReference type="InterPro" id="IPR020296">
    <property type="entry name" value="Spore_Cse60"/>
</dbReference>
<keyword evidence="2" id="KW-1185">Reference proteome</keyword>
<reference evidence="1 2" key="1">
    <citation type="submission" date="2018-09" db="EMBL/GenBank/DDBJ databases">
        <title>Paenibacillus aracenensis nov. sp. isolated from a cave in southern Spain.</title>
        <authorList>
            <person name="Jurado V."/>
            <person name="Gutierrez-Patricio S."/>
            <person name="Gonzalez-Pimentel J.L."/>
            <person name="Miller A.Z."/>
            <person name="Laiz L."/>
            <person name="Saiz-Jimenez C."/>
        </authorList>
    </citation>
    <scope>NUCLEOTIDE SEQUENCE [LARGE SCALE GENOMIC DNA]</scope>
    <source>
        <strain evidence="1 2">DSM 22867</strain>
    </source>
</reference>
<dbReference type="AlphaFoldDB" id="A0A3A1VF48"/>
<evidence type="ECO:0000313" key="1">
    <source>
        <dbReference type="EMBL" id="RIX59539.1"/>
    </source>
</evidence>
<organism evidence="1 2">
    <name type="scientific">Paenibacillus nanensis</name>
    <dbReference type="NCBI Taxonomy" id="393251"/>
    <lineage>
        <taxon>Bacteria</taxon>
        <taxon>Bacillati</taxon>
        <taxon>Bacillota</taxon>
        <taxon>Bacilli</taxon>
        <taxon>Bacillales</taxon>
        <taxon>Paenibacillaceae</taxon>
        <taxon>Paenibacillus</taxon>
    </lineage>
</organism>
<sequence>MIQVKEFVDSDRTLAVDESNKFLAGLPDDAIIDVKYSANYKKLSNGQETQRSAILVVYKVNK</sequence>
<accession>A0A3A1VF48</accession>